<dbReference type="InterPro" id="IPR023214">
    <property type="entry name" value="HAD_sf"/>
</dbReference>
<reference evidence="1 2" key="2">
    <citation type="submission" date="2018-11" db="EMBL/GenBank/DDBJ databases">
        <authorList>
            <consortium name="Pathogen Informatics"/>
        </authorList>
    </citation>
    <scope>NUCLEOTIDE SEQUENCE [LARGE SCALE GENOMIC DNA]</scope>
    <source>
        <strain evidence="1 2">Egypt</strain>
    </source>
</reference>
<dbReference type="GO" id="GO:0016791">
    <property type="term" value="F:phosphatase activity"/>
    <property type="evidence" value="ECO:0007669"/>
    <property type="project" value="TreeGrafter"/>
</dbReference>
<dbReference type="OrthoDB" id="413953at2759"/>
<reference evidence="3" key="1">
    <citation type="submission" date="2016-06" db="UniProtKB">
        <authorList>
            <consortium name="WormBaseParasite"/>
        </authorList>
    </citation>
    <scope>IDENTIFICATION</scope>
</reference>
<organism evidence="3">
    <name type="scientific">Echinostoma caproni</name>
    <dbReference type="NCBI Taxonomy" id="27848"/>
    <lineage>
        <taxon>Eukaryota</taxon>
        <taxon>Metazoa</taxon>
        <taxon>Spiralia</taxon>
        <taxon>Lophotrochozoa</taxon>
        <taxon>Platyhelminthes</taxon>
        <taxon>Trematoda</taxon>
        <taxon>Digenea</taxon>
        <taxon>Plagiorchiida</taxon>
        <taxon>Echinostomata</taxon>
        <taxon>Echinostomatoidea</taxon>
        <taxon>Echinostomatidae</taxon>
        <taxon>Echinostoma</taxon>
    </lineage>
</organism>
<dbReference type="EMBL" id="UZAN01000343">
    <property type="protein sequence ID" value="VDP19072.1"/>
    <property type="molecule type" value="Genomic_DNA"/>
</dbReference>
<dbReference type="GO" id="GO:0005737">
    <property type="term" value="C:cytoplasm"/>
    <property type="evidence" value="ECO:0007669"/>
    <property type="project" value="TreeGrafter"/>
</dbReference>
<dbReference type="PANTHER" id="PTHR19288:SF46">
    <property type="entry name" value="HALOACID DEHALOGENASE-LIKE HYDROLASE DOMAIN-CONTAINING PROTEIN 2"/>
    <property type="match status" value="1"/>
</dbReference>
<gene>
    <name evidence="1" type="ORF">ECPE_LOCUS127</name>
</gene>
<evidence type="ECO:0000313" key="1">
    <source>
        <dbReference type="EMBL" id="VDP19072.1"/>
    </source>
</evidence>
<dbReference type="AlphaFoldDB" id="A0A182ZZJ2"/>
<dbReference type="SUPFAM" id="SSF56784">
    <property type="entry name" value="HAD-like"/>
    <property type="match status" value="1"/>
</dbReference>
<dbReference type="Gene3D" id="3.40.50.1000">
    <property type="entry name" value="HAD superfamily/HAD-like"/>
    <property type="match status" value="1"/>
</dbReference>
<dbReference type="WBParaSite" id="ECPE_0000012601-mRNA-1">
    <property type="protein sequence ID" value="ECPE_0000012601-mRNA-1"/>
    <property type="gene ID" value="ECPE_0000012601"/>
</dbReference>
<accession>A0A182ZZJ2</accession>
<evidence type="ECO:0000313" key="3">
    <source>
        <dbReference type="WBParaSite" id="ECPE_0000012601-mRNA-1"/>
    </source>
</evidence>
<name>A0A182ZZJ2_9TREM</name>
<dbReference type="PANTHER" id="PTHR19288">
    <property type="entry name" value="4-NITROPHENYLPHOSPHATASE-RELATED"/>
    <property type="match status" value="1"/>
</dbReference>
<evidence type="ECO:0000313" key="2">
    <source>
        <dbReference type="Proteomes" id="UP000272942"/>
    </source>
</evidence>
<proteinExistence type="predicted"/>
<dbReference type="Pfam" id="PF13242">
    <property type="entry name" value="Hydrolase_like"/>
    <property type="match status" value="1"/>
</dbReference>
<protein>
    <submittedName>
        <fullName evidence="3">4-nitrophenylphosphatase</fullName>
    </submittedName>
</protein>
<dbReference type="InterPro" id="IPR036412">
    <property type="entry name" value="HAD-like_sf"/>
</dbReference>
<dbReference type="Proteomes" id="UP000272942">
    <property type="component" value="Unassembled WGS sequence"/>
</dbReference>
<sequence>MSFFRGTGSLVAAVKYASGKDPIVVGKPEQPVFDYLCRTHKIDVSTTIMVGDRLDTDIRFGNRFGMHTACVMTGVTTPELLNKVMSTPADSHLQPQLVYDSAAHLLNAVRSADQSN</sequence>
<keyword evidence="2" id="KW-1185">Reference proteome</keyword>